<proteinExistence type="predicted"/>
<dbReference type="EMBL" id="UGQM01000001">
    <property type="protein sequence ID" value="STZ43754.1"/>
    <property type="molecule type" value="Genomic_DNA"/>
</dbReference>
<dbReference type="AlphaFoldDB" id="A0A378SPH2"/>
<sequence>MLLEGGSTLLPIETCPEWLRLRNLLATLNCYKFAGKRDSALFRMSVPVYVTDA</sequence>
<evidence type="ECO:0000313" key="2">
    <source>
        <dbReference type="Proteomes" id="UP000254291"/>
    </source>
</evidence>
<gene>
    <name evidence="1" type="ORF">NCTC10742_02984</name>
</gene>
<organism evidence="1 2">
    <name type="scientific">Mycolicibacterium gilvum</name>
    <dbReference type="NCBI Taxonomy" id="1804"/>
    <lineage>
        <taxon>Bacteria</taxon>
        <taxon>Bacillati</taxon>
        <taxon>Actinomycetota</taxon>
        <taxon>Actinomycetes</taxon>
        <taxon>Mycobacteriales</taxon>
        <taxon>Mycobacteriaceae</taxon>
        <taxon>Mycolicibacterium</taxon>
    </lineage>
</organism>
<accession>A0A378SPH2</accession>
<protein>
    <submittedName>
        <fullName evidence="1">Uncharacterized protein</fullName>
    </submittedName>
</protein>
<reference evidence="1 2" key="1">
    <citation type="submission" date="2018-06" db="EMBL/GenBank/DDBJ databases">
        <authorList>
            <consortium name="Pathogen Informatics"/>
            <person name="Doyle S."/>
        </authorList>
    </citation>
    <scope>NUCLEOTIDE SEQUENCE [LARGE SCALE GENOMIC DNA]</scope>
    <source>
        <strain evidence="1 2">NCTC10742</strain>
    </source>
</reference>
<name>A0A378SPH2_9MYCO</name>
<evidence type="ECO:0000313" key="1">
    <source>
        <dbReference type="EMBL" id="STZ43754.1"/>
    </source>
</evidence>
<dbReference type="Proteomes" id="UP000254291">
    <property type="component" value="Unassembled WGS sequence"/>
</dbReference>